<dbReference type="InterPro" id="IPR001965">
    <property type="entry name" value="Znf_PHD"/>
</dbReference>
<feature type="region of interest" description="Disordered" evidence="5">
    <location>
        <begin position="497"/>
        <end position="541"/>
    </location>
</feature>
<keyword evidence="1" id="KW-0479">Metal-binding</keyword>
<feature type="compositionally biased region" description="Low complexity" evidence="5">
    <location>
        <begin position="832"/>
        <end position="848"/>
    </location>
</feature>
<dbReference type="InterPro" id="IPR019787">
    <property type="entry name" value="Znf_PHD-finger"/>
</dbReference>
<dbReference type="InterPro" id="IPR001025">
    <property type="entry name" value="BAH_dom"/>
</dbReference>
<feature type="region of interest" description="Disordered" evidence="5">
    <location>
        <begin position="1"/>
        <end position="73"/>
    </location>
</feature>
<reference evidence="8 9" key="1">
    <citation type="submission" date="2019-07" db="EMBL/GenBank/DDBJ databases">
        <title>Genome assembly of two rare yeast pathogens: Diutina rugosa and Trichomonascus ciferrii.</title>
        <authorList>
            <person name="Mixao V."/>
            <person name="Saus E."/>
            <person name="Hansen A."/>
            <person name="Lass-Flor C."/>
            <person name="Gabaldon T."/>
        </authorList>
    </citation>
    <scope>NUCLEOTIDE SEQUENCE [LARGE SCALE GENOMIC DNA]</scope>
    <source>
        <strain evidence="8 9">CBS 613</strain>
    </source>
</reference>
<evidence type="ECO:0000259" key="6">
    <source>
        <dbReference type="PROSITE" id="PS50016"/>
    </source>
</evidence>
<dbReference type="VEuPathDB" id="FungiDB:DIURU_000869"/>
<dbReference type="SMART" id="SM00439">
    <property type="entry name" value="BAH"/>
    <property type="match status" value="1"/>
</dbReference>
<evidence type="ECO:0000256" key="3">
    <source>
        <dbReference type="ARBA" id="ARBA00022833"/>
    </source>
</evidence>
<proteinExistence type="predicted"/>
<dbReference type="InterPro" id="IPR043151">
    <property type="entry name" value="BAH_sf"/>
</dbReference>
<comment type="caution">
    <text evidence="8">The sequence shown here is derived from an EMBL/GenBank/DDBJ whole genome shotgun (WGS) entry which is preliminary data.</text>
</comment>
<dbReference type="GO" id="GO:0008270">
    <property type="term" value="F:zinc ion binding"/>
    <property type="evidence" value="ECO:0007669"/>
    <property type="project" value="UniProtKB-KW"/>
</dbReference>
<dbReference type="Gene3D" id="3.30.40.10">
    <property type="entry name" value="Zinc/RING finger domain, C3HC4 (zinc finger)"/>
    <property type="match status" value="1"/>
</dbReference>
<dbReference type="Pfam" id="PF01426">
    <property type="entry name" value="BAH"/>
    <property type="match status" value="1"/>
</dbReference>
<feature type="compositionally biased region" description="Basic residues" evidence="5">
    <location>
        <begin position="857"/>
        <end position="871"/>
    </location>
</feature>
<feature type="compositionally biased region" description="Basic residues" evidence="5">
    <location>
        <begin position="499"/>
        <end position="511"/>
    </location>
</feature>
<dbReference type="OMA" id="CAGCEKH"/>
<feature type="region of interest" description="Disordered" evidence="5">
    <location>
        <begin position="824"/>
        <end position="907"/>
    </location>
</feature>
<evidence type="ECO:0000256" key="2">
    <source>
        <dbReference type="ARBA" id="ARBA00022771"/>
    </source>
</evidence>
<feature type="domain" description="BAH" evidence="7">
    <location>
        <begin position="117"/>
        <end position="261"/>
    </location>
</feature>
<feature type="region of interest" description="Disordered" evidence="5">
    <location>
        <begin position="1203"/>
        <end position="1240"/>
    </location>
</feature>
<dbReference type="SUPFAM" id="SSF46689">
    <property type="entry name" value="Homeodomain-like"/>
    <property type="match status" value="1"/>
</dbReference>
<dbReference type="GO" id="GO:0004842">
    <property type="term" value="F:ubiquitin-protein transferase activity"/>
    <property type="evidence" value="ECO:0007669"/>
    <property type="project" value="TreeGrafter"/>
</dbReference>
<dbReference type="InterPro" id="IPR029617">
    <property type="entry name" value="Snt2"/>
</dbReference>
<gene>
    <name evidence="8" type="ORF">DIURU_000869</name>
</gene>
<accession>A0A642UXE3</accession>
<dbReference type="Gene3D" id="2.30.30.1150">
    <property type="match status" value="1"/>
</dbReference>
<feature type="compositionally biased region" description="Pro residues" evidence="5">
    <location>
        <begin position="886"/>
        <end position="896"/>
    </location>
</feature>
<dbReference type="Proteomes" id="UP000449547">
    <property type="component" value="Unassembled WGS sequence"/>
</dbReference>
<dbReference type="EMBL" id="SWFT01000027">
    <property type="protein sequence ID" value="KAA8907185.1"/>
    <property type="molecule type" value="Genomic_DNA"/>
</dbReference>
<dbReference type="GO" id="GO:0036205">
    <property type="term" value="P:histone catabolic process"/>
    <property type="evidence" value="ECO:0007669"/>
    <property type="project" value="TreeGrafter"/>
</dbReference>
<evidence type="ECO:0000259" key="7">
    <source>
        <dbReference type="PROSITE" id="PS51038"/>
    </source>
</evidence>
<evidence type="ECO:0000256" key="1">
    <source>
        <dbReference type="ARBA" id="ARBA00022723"/>
    </source>
</evidence>
<dbReference type="SUPFAM" id="SSF57903">
    <property type="entry name" value="FYVE/PHD zinc finger"/>
    <property type="match status" value="2"/>
</dbReference>
<dbReference type="GeneID" id="54779522"/>
<evidence type="ECO:0000313" key="9">
    <source>
        <dbReference type="Proteomes" id="UP000449547"/>
    </source>
</evidence>
<feature type="compositionally biased region" description="Acidic residues" evidence="5">
    <location>
        <begin position="720"/>
        <end position="729"/>
    </location>
</feature>
<feature type="compositionally biased region" description="Basic residues" evidence="5">
    <location>
        <begin position="1"/>
        <end position="12"/>
    </location>
</feature>
<dbReference type="RefSeq" id="XP_034014536.1">
    <property type="nucleotide sequence ID" value="XM_034159164.1"/>
</dbReference>
<feature type="domain" description="PHD-type" evidence="6">
    <location>
        <begin position="1009"/>
        <end position="1062"/>
    </location>
</feature>
<dbReference type="OrthoDB" id="336088at2759"/>
<dbReference type="Gene3D" id="2.30.30.490">
    <property type="match status" value="1"/>
</dbReference>
<dbReference type="InterPro" id="IPR009057">
    <property type="entry name" value="Homeodomain-like_sf"/>
</dbReference>
<evidence type="ECO:0000256" key="4">
    <source>
        <dbReference type="PROSITE-ProRule" id="PRU00146"/>
    </source>
</evidence>
<dbReference type="InterPro" id="IPR011011">
    <property type="entry name" value="Znf_FYVE_PHD"/>
</dbReference>
<feature type="domain" description="PHD-type" evidence="6">
    <location>
        <begin position="309"/>
        <end position="362"/>
    </location>
</feature>
<feature type="compositionally biased region" description="Polar residues" evidence="5">
    <location>
        <begin position="1231"/>
        <end position="1240"/>
    </location>
</feature>
<evidence type="ECO:0000313" key="8">
    <source>
        <dbReference type="EMBL" id="KAA8907185.1"/>
    </source>
</evidence>
<feature type="region of interest" description="Disordered" evidence="5">
    <location>
        <begin position="702"/>
        <end position="729"/>
    </location>
</feature>
<organism evidence="8 9">
    <name type="scientific">Diutina rugosa</name>
    <name type="common">Yeast</name>
    <name type="synonym">Candida rugosa</name>
    <dbReference type="NCBI Taxonomy" id="5481"/>
    <lineage>
        <taxon>Eukaryota</taxon>
        <taxon>Fungi</taxon>
        <taxon>Dikarya</taxon>
        <taxon>Ascomycota</taxon>
        <taxon>Saccharomycotina</taxon>
        <taxon>Pichiomycetes</taxon>
        <taxon>Debaryomycetaceae</taxon>
        <taxon>Diutina</taxon>
    </lineage>
</organism>
<dbReference type="Pfam" id="PF00628">
    <property type="entry name" value="PHD"/>
    <property type="match status" value="2"/>
</dbReference>
<dbReference type="InterPro" id="IPR013083">
    <property type="entry name" value="Znf_RING/FYVE/PHD"/>
</dbReference>
<evidence type="ECO:0000256" key="5">
    <source>
        <dbReference type="SAM" id="MobiDB-lite"/>
    </source>
</evidence>
<dbReference type="PROSITE" id="PS50016">
    <property type="entry name" value="ZF_PHD_2"/>
    <property type="match status" value="2"/>
</dbReference>
<dbReference type="PANTHER" id="PTHR47672">
    <property type="entry name" value="E3 UBIQUITIN-PROTEIN LIGASE SNT2"/>
    <property type="match status" value="1"/>
</dbReference>
<dbReference type="SMART" id="SM00249">
    <property type="entry name" value="PHD"/>
    <property type="match status" value="3"/>
</dbReference>
<name>A0A642UXE3_DIURU</name>
<keyword evidence="9" id="KW-1185">Reference proteome</keyword>
<dbReference type="GO" id="GO:0048189">
    <property type="term" value="C:Lid2 complex"/>
    <property type="evidence" value="ECO:0007669"/>
    <property type="project" value="TreeGrafter"/>
</dbReference>
<keyword evidence="2 4" id="KW-0863">Zinc-finger</keyword>
<keyword evidence="3" id="KW-0862">Zinc</keyword>
<dbReference type="PROSITE" id="PS51038">
    <property type="entry name" value="BAH"/>
    <property type="match status" value="1"/>
</dbReference>
<dbReference type="GO" id="GO:0003682">
    <property type="term" value="F:chromatin binding"/>
    <property type="evidence" value="ECO:0007669"/>
    <property type="project" value="InterPro"/>
</dbReference>
<sequence length="1393" mass="155019">MTPATRPKRKAATNKSYTYDDPGLHDALSAAKPAKPLPPSTNGTTPGSSHRKRKGAVVSPTKPVMNWQPPEQPTDHFSNRLDLSGAYVDVDKQRLVCPQHDEPLPESPWIKPSKRPFTLDKGDYIYMVSEPPGEPYYIGRIMAFSPKSPHLKSEHGKRAPAKEFQFRIQWFYRPRDISKSTSDSRLLFASMHTDCCPLSSYRGKVVVKHKSEIEDSGKSQKGQANRASTPSAALDHYASFPSHFYFDKLFDRYMIKFYDVLATAQLLDVGKSEGSPSASYVEALHKRFAYVFCETSRTKSLLEVLSSASNNCEACGGFCDRNDDVVVCGECDKHFHMYCLDPPLVKKPSRGFSWTCAKCTRHQRLAHHAKRLLMLSADNKSSNEDDLVSELSALEPAPPQNDLPLSSRSETPVDHVPVYEAKAREFLAQDSENSFNQRRLQEEWSMRYLGMHARLEDGVDVDDRNPYPRASTRLGGRHQASLVPECNDHPVVYYDRKTTAKPKKTGGRRKNKAEEEELKPLPVPEEYADTPPSQYPEWLQPRPKGYIERGVDDGDGETCTLLWKSSELDLQDNFAAHDAYVGECAAVAKKLGLSENSPNFCDFVTRSWMECEGSLPKALKRVKAVTLTDLQEPQFTPEEVKRFEQGVTKYGSELYPVSKMLKSQPTSMVVRYYYLWKKTPNGRRIWGGFEGRRHKKLQNVVSEEKAATTANTTKNKGDELADPDDDSGYDEQKTVTCAMQCKHCGTNRSTKWFRVTGGGASTVEGSRKKGPVFGLCRRCARLWRRYAVMWEDPEEIELRSQKLSKRRVEPELAADSAAILAHGPETADEIQSDSPSKSQSSQASKASSVEPVAKAKAVSKRSQRARSRKRTAPSPEPTESAEPEATPDPLPPPTPEPELDASPVKKEKMVTVKVKAESETEPRHKAKRAKLPEVPLDITERNFLVNPNYKEPSAEPNILRMIQEGDASAEDIAAGLAHWKITQKMLDTAHLNSLSLPEGVEIAIPSSDVNVCQFCQIQAEPKELLICSLCRVSVHPSCAGLSMPDKLPKPVYEWICDGCTNDIKPFQSPHYTCCLCHKEDETKALLKPVVDSGRWCHVDCLVYASTKVMWRPPPPSLLSKRRPTRAELKKATNVTDSITPVVVVDSVTSVLVANHDRKCSLCHKVNGTLVTCEFDGCDFCVHPTCAKGDSRFALGFVVDPTSPETQGSVRVEPESADSSDGTTPTKDDSTTPEAKTTSAAVSIGKLRPALCCRDHGDKEVFSWRHKGRRSANSGPARPLIQLFWEDTSKLVTKLTGAQARSAQYIDNYLAFHKKSTGFDTNVGTGNTCAKCSTTISPIWFGTDEKVCLRCHHGVKAEELGDQLKKTLLQPLSGENYGIMDDNDRVTAPVPQQS</sequence>
<protein>
    <submittedName>
        <fullName evidence="8">Uncharacterized protein</fullName>
    </submittedName>
</protein>
<dbReference type="PANTHER" id="PTHR47672:SF1">
    <property type="entry name" value="E3 UBIQUITIN-PROTEIN LIGASE SNT2"/>
    <property type="match status" value="1"/>
</dbReference>
<dbReference type="Gene3D" id="1.10.10.60">
    <property type="entry name" value="Homeodomain-like"/>
    <property type="match status" value="1"/>
</dbReference>